<gene>
    <name evidence="4" type="ORF">ACFFGH_24810</name>
</gene>
<dbReference type="RefSeq" id="WP_386673325.1">
    <property type="nucleotide sequence ID" value="NZ_JBHLTG010000006.1"/>
</dbReference>
<evidence type="ECO:0000313" key="4">
    <source>
        <dbReference type="EMBL" id="MFC0681062.1"/>
    </source>
</evidence>
<dbReference type="InterPro" id="IPR011990">
    <property type="entry name" value="TPR-like_helical_dom_sf"/>
</dbReference>
<dbReference type="PANTHER" id="PTHR47691:SF3">
    <property type="entry name" value="HTH-TYPE TRANSCRIPTIONAL REGULATOR RV0890C-RELATED"/>
    <property type="match status" value="1"/>
</dbReference>
<feature type="domain" description="Winged helix-turn-helix" evidence="3">
    <location>
        <begin position="437"/>
        <end position="510"/>
    </location>
</feature>
<dbReference type="InterPro" id="IPR002182">
    <property type="entry name" value="NB-ARC"/>
</dbReference>
<keyword evidence="5" id="KW-1185">Reference proteome</keyword>
<dbReference type="InterPro" id="IPR058852">
    <property type="entry name" value="HTH_77"/>
</dbReference>
<dbReference type="Gene3D" id="1.25.40.10">
    <property type="entry name" value="Tetratricopeptide repeat domain"/>
    <property type="match status" value="1"/>
</dbReference>
<dbReference type="Pfam" id="PF13271">
    <property type="entry name" value="DUF4062"/>
    <property type="match status" value="1"/>
</dbReference>
<dbReference type="SUPFAM" id="SSF48452">
    <property type="entry name" value="TPR-like"/>
    <property type="match status" value="1"/>
</dbReference>
<dbReference type="InterPro" id="IPR025139">
    <property type="entry name" value="DUF4062"/>
</dbReference>
<evidence type="ECO:0000259" key="1">
    <source>
        <dbReference type="Pfam" id="PF00931"/>
    </source>
</evidence>
<comment type="caution">
    <text evidence="4">The sequence shown here is derived from an EMBL/GenBank/DDBJ whole genome shotgun (WGS) entry which is preliminary data.</text>
</comment>
<dbReference type="Gene3D" id="3.40.50.300">
    <property type="entry name" value="P-loop containing nucleotide triphosphate hydrolases"/>
    <property type="match status" value="1"/>
</dbReference>
<evidence type="ECO:0000259" key="3">
    <source>
        <dbReference type="Pfam" id="PF25872"/>
    </source>
</evidence>
<reference evidence="4 5" key="1">
    <citation type="submission" date="2024-09" db="EMBL/GenBank/DDBJ databases">
        <authorList>
            <person name="Sun Q."/>
            <person name="Mori K."/>
        </authorList>
    </citation>
    <scope>NUCLEOTIDE SEQUENCE [LARGE SCALE GENOMIC DNA]</scope>
    <source>
        <strain evidence="4 5">KCTC 23076</strain>
    </source>
</reference>
<dbReference type="EMBL" id="JBHLTG010000006">
    <property type="protein sequence ID" value="MFC0681062.1"/>
    <property type="molecule type" value="Genomic_DNA"/>
</dbReference>
<dbReference type="Proteomes" id="UP001589896">
    <property type="component" value="Unassembled WGS sequence"/>
</dbReference>
<evidence type="ECO:0000313" key="5">
    <source>
        <dbReference type="Proteomes" id="UP001589896"/>
    </source>
</evidence>
<dbReference type="SUPFAM" id="SSF52540">
    <property type="entry name" value="P-loop containing nucleoside triphosphate hydrolases"/>
    <property type="match status" value="1"/>
</dbReference>
<dbReference type="Pfam" id="PF25872">
    <property type="entry name" value="HTH_77"/>
    <property type="match status" value="1"/>
</dbReference>
<proteinExistence type="predicted"/>
<name>A0ABV6RVP9_9GAMM</name>
<dbReference type="Pfam" id="PF00931">
    <property type="entry name" value="NB-ARC"/>
    <property type="match status" value="1"/>
</dbReference>
<accession>A0ABV6RVP9</accession>
<sequence>MERTPGAIRTPDQRLRVFVSSTLKELAADRRSVRTSIERMGLAPVMFELGARPHPPAELYRAYLEQSDIFVGLYADRYGWVAPGETVSGLEDEYNLAAPGMPKLIYIKESAGAREPRLTELLDRIRNDGGASFKYYTETEELGSLVAGDLAVLLAERFDRAEVASAPAVRVPEEPARASLPAPLTELIGREEEVERILELLGTPSVRLLTLLGPGGIGKTRLSIDVAAKADGRFPDGVTYVPLASVDAAAQVPGAVAQVLRLTDTATGPIAERIHSVLRTQRRLLVLDNFEQVLDAAPFVHGLLTAAPHVKVLVTSRAPLRLSGEHAFEVGPLALPRPGRSRAQPASVVLFVERARAVKPDFELHPGNLSDVEQICLRLEGVPLALELAAARIRILTPAALLDRLDRQLSLLVGGHRDLPPRQQALRATIEWSAKLLAPAELALLAKLGTFSGPFSLEAAECVADDGAEPDTLGLLAALVDSSLLRQQERAGRTLFSMLVIVREYALEMLEAGGLADPVRARHARFYCELAVDAQRQLKGPNQYECLVRLSAEHGNLRAAMRFLLDSREWDKAADFVWRLFLYWWAGERSADVRGWTEELRAAGDELSDRARAVAYFLSQAVDTRHTPTDSTLPDLRRSIELFRRCADVMAEAQALATLGFAMTNLTVPDPVAARDAGEHALKVFQQLGEVWGETMVLLTIGRADLLERKPDQAIPRLQRSLELARANGDQFSLALAQHHLATAHLMLGVEEEAEALLEDALRSSQRLAHSEGVAYGMEGLAVLAAMRDRAEEAGILIGAAETLREQSAVPPPDRLSDPQRVLARLRSGPDVAAFERGHAAGRMMSPDEALAATRARVGAAEG</sequence>
<feature type="domain" description="NB-ARC" evidence="1">
    <location>
        <begin position="191"/>
        <end position="317"/>
    </location>
</feature>
<evidence type="ECO:0000259" key="2">
    <source>
        <dbReference type="Pfam" id="PF13271"/>
    </source>
</evidence>
<dbReference type="InterPro" id="IPR027417">
    <property type="entry name" value="P-loop_NTPase"/>
</dbReference>
<dbReference type="PANTHER" id="PTHR47691">
    <property type="entry name" value="REGULATOR-RELATED"/>
    <property type="match status" value="1"/>
</dbReference>
<dbReference type="PRINTS" id="PR00364">
    <property type="entry name" value="DISEASERSIST"/>
</dbReference>
<feature type="domain" description="DUF4062" evidence="2">
    <location>
        <begin position="16"/>
        <end position="97"/>
    </location>
</feature>
<protein>
    <submittedName>
        <fullName evidence="4">DUF4062 domain-containing protein</fullName>
    </submittedName>
</protein>
<organism evidence="4 5">
    <name type="scientific">Lysobacter korlensis</name>
    <dbReference type="NCBI Taxonomy" id="553636"/>
    <lineage>
        <taxon>Bacteria</taxon>
        <taxon>Pseudomonadati</taxon>
        <taxon>Pseudomonadota</taxon>
        <taxon>Gammaproteobacteria</taxon>
        <taxon>Lysobacterales</taxon>
        <taxon>Lysobacteraceae</taxon>
        <taxon>Lysobacter</taxon>
    </lineage>
</organism>